<evidence type="ECO:0000313" key="3">
    <source>
        <dbReference type="EMBL" id="QIG78991.1"/>
    </source>
</evidence>
<keyword evidence="1" id="KW-0812">Transmembrane</keyword>
<dbReference type="Pfam" id="PF04773">
    <property type="entry name" value="FecR"/>
    <property type="match status" value="1"/>
</dbReference>
<keyword evidence="4" id="KW-1185">Reference proteome</keyword>
<evidence type="ECO:0000313" key="4">
    <source>
        <dbReference type="Proteomes" id="UP000501568"/>
    </source>
</evidence>
<evidence type="ECO:0000256" key="1">
    <source>
        <dbReference type="SAM" id="Phobius"/>
    </source>
</evidence>
<organism evidence="3 4">
    <name type="scientific">Stakelama tenebrarum</name>
    <dbReference type="NCBI Taxonomy" id="2711215"/>
    <lineage>
        <taxon>Bacteria</taxon>
        <taxon>Pseudomonadati</taxon>
        <taxon>Pseudomonadota</taxon>
        <taxon>Alphaproteobacteria</taxon>
        <taxon>Sphingomonadales</taxon>
        <taxon>Sphingomonadaceae</taxon>
        <taxon>Stakelama</taxon>
    </lineage>
</organism>
<dbReference type="PANTHER" id="PTHR30273:SF2">
    <property type="entry name" value="PROTEIN FECR"/>
    <property type="match status" value="1"/>
</dbReference>
<dbReference type="Gene3D" id="3.55.50.30">
    <property type="match status" value="1"/>
</dbReference>
<dbReference type="InterPro" id="IPR000595">
    <property type="entry name" value="cNMP-bd_dom"/>
</dbReference>
<proteinExistence type="predicted"/>
<keyword evidence="1" id="KW-1133">Transmembrane helix</keyword>
<dbReference type="Gene3D" id="2.60.120.1440">
    <property type="match status" value="1"/>
</dbReference>
<dbReference type="PIRSF" id="PIRSF018266">
    <property type="entry name" value="FecR"/>
    <property type="match status" value="1"/>
</dbReference>
<feature type="transmembrane region" description="Helical" evidence="1">
    <location>
        <begin position="82"/>
        <end position="100"/>
    </location>
</feature>
<gene>
    <name evidence="3" type="ORF">G5C33_03795</name>
</gene>
<dbReference type="PANTHER" id="PTHR30273">
    <property type="entry name" value="PERIPLASMIC SIGNAL SENSOR AND SIGMA FACTOR ACTIVATOR FECR-RELATED"/>
    <property type="match status" value="1"/>
</dbReference>
<dbReference type="EMBL" id="CP049109">
    <property type="protein sequence ID" value="QIG78991.1"/>
    <property type="molecule type" value="Genomic_DNA"/>
</dbReference>
<name>A0A6G6Y2C3_9SPHN</name>
<evidence type="ECO:0000259" key="2">
    <source>
        <dbReference type="PROSITE" id="PS50042"/>
    </source>
</evidence>
<dbReference type="GO" id="GO:0016989">
    <property type="term" value="F:sigma factor antagonist activity"/>
    <property type="evidence" value="ECO:0007669"/>
    <property type="project" value="TreeGrafter"/>
</dbReference>
<dbReference type="Proteomes" id="UP000501568">
    <property type="component" value="Chromosome"/>
</dbReference>
<sequence length="321" mass="34813">MADTYNKQAVIDQAARWAAMIDAGDMTEGERAECETWCAADPGHREVLERMLRFHDRVDQGGAVEKTALRKLLSQRANARRVGGATLLALCLAVAGWLLLRGQPADAPAIAYHTGRGEQRIVELDDGSRLTIDTDGSVDVTLTADRRRVHLHKGQVFAEVSKNPSRPFIVTTKNGSATALGTAFAVRQTGSASVVTVTQSRVRVCPGDAPQTDTRCLALSTGQRARMTSAAVTRLPDIDPELAMLWTKGWLEADDLEVSAVLLELGRYSAIPIRFEAGRLAGRRVTGSYPLTDIDRALEGLARTADLDVRKADSEIVITPR</sequence>
<dbReference type="PROSITE" id="PS50042">
    <property type="entry name" value="CNMP_BINDING_3"/>
    <property type="match status" value="1"/>
</dbReference>
<protein>
    <submittedName>
        <fullName evidence="3">FecR family protein</fullName>
    </submittedName>
</protein>
<dbReference type="AlphaFoldDB" id="A0A6G6Y2C3"/>
<dbReference type="InterPro" id="IPR006860">
    <property type="entry name" value="FecR"/>
</dbReference>
<dbReference type="Pfam" id="PF16220">
    <property type="entry name" value="DUF4880"/>
    <property type="match status" value="1"/>
</dbReference>
<keyword evidence="1" id="KW-0472">Membrane</keyword>
<dbReference type="RefSeq" id="WP_165325993.1">
    <property type="nucleotide sequence ID" value="NZ_CP049109.1"/>
</dbReference>
<reference evidence="3 4" key="1">
    <citation type="submission" date="2020-02" db="EMBL/GenBank/DDBJ databases">
        <authorList>
            <person name="Zheng R.K."/>
            <person name="Sun C.M."/>
        </authorList>
    </citation>
    <scope>NUCLEOTIDE SEQUENCE [LARGE SCALE GENOMIC DNA]</scope>
    <source>
        <strain evidence="4">zrk23</strain>
    </source>
</reference>
<accession>A0A6G6Y2C3</accession>
<dbReference type="InterPro" id="IPR032623">
    <property type="entry name" value="FecR_N"/>
</dbReference>
<feature type="domain" description="Cyclic nucleotide-binding" evidence="2">
    <location>
        <begin position="112"/>
        <end position="161"/>
    </location>
</feature>
<dbReference type="KEGG" id="spzr:G5C33_03795"/>
<dbReference type="InterPro" id="IPR012373">
    <property type="entry name" value="Ferrdict_sens_TM"/>
</dbReference>